<protein>
    <submittedName>
        <fullName evidence="2">Unannotated protein</fullName>
    </submittedName>
</protein>
<dbReference type="AlphaFoldDB" id="A0A6J7NAZ0"/>
<dbReference type="EMBL" id="CAFBON010000088">
    <property type="protein sequence ID" value="CAB4988042.1"/>
    <property type="molecule type" value="Genomic_DNA"/>
</dbReference>
<organism evidence="2">
    <name type="scientific">freshwater metagenome</name>
    <dbReference type="NCBI Taxonomy" id="449393"/>
    <lineage>
        <taxon>unclassified sequences</taxon>
        <taxon>metagenomes</taxon>
        <taxon>ecological metagenomes</taxon>
    </lineage>
</organism>
<feature type="compositionally biased region" description="Low complexity" evidence="1">
    <location>
        <begin position="9"/>
        <end position="22"/>
    </location>
</feature>
<evidence type="ECO:0000313" key="2">
    <source>
        <dbReference type="EMBL" id="CAB4988042.1"/>
    </source>
</evidence>
<proteinExistence type="predicted"/>
<name>A0A6J7NAZ0_9ZZZZ</name>
<reference evidence="2" key="1">
    <citation type="submission" date="2020-05" db="EMBL/GenBank/DDBJ databases">
        <authorList>
            <person name="Chiriac C."/>
            <person name="Salcher M."/>
            <person name="Ghai R."/>
            <person name="Kavagutti S V."/>
        </authorList>
    </citation>
    <scope>NUCLEOTIDE SEQUENCE</scope>
</reference>
<sequence length="127" mass="13557">MRRERDHASGSIASSRSAATGGTLLDRIAGRSADAAVTSKPTHSVVTTVLPRRLTPVDGRSTPAALSRLRRPTARPTPETSPIREPTRPITNASTSSAKVTCLRLAPTARSSAFSRRRCATVIENRL</sequence>
<feature type="compositionally biased region" description="Polar residues" evidence="1">
    <location>
        <begin position="89"/>
        <end position="98"/>
    </location>
</feature>
<feature type="region of interest" description="Disordered" evidence="1">
    <location>
        <begin position="1"/>
        <end position="24"/>
    </location>
</feature>
<feature type="region of interest" description="Disordered" evidence="1">
    <location>
        <begin position="52"/>
        <end position="98"/>
    </location>
</feature>
<evidence type="ECO:0000256" key="1">
    <source>
        <dbReference type="SAM" id="MobiDB-lite"/>
    </source>
</evidence>
<accession>A0A6J7NAZ0</accession>
<gene>
    <name evidence="2" type="ORF">UFOPK3954_00983</name>
</gene>